<dbReference type="PROSITE" id="PS51194">
    <property type="entry name" value="HELICASE_CTER"/>
    <property type="match status" value="1"/>
</dbReference>
<proteinExistence type="inferred from homology"/>
<dbReference type="PROSITE" id="PS51192">
    <property type="entry name" value="HELICASE_ATP_BIND_1"/>
    <property type="match status" value="1"/>
</dbReference>
<evidence type="ECO:0000256" key="4">
    <source>
        <dbReference type="ARBA" id="ARBA00022806"/>
    </source>
</evidence>
<evidence type="ECO:0000256" key="9">
    <source>
        <dbReference type="ARBA" id="ARBA00034808"/>
    </source>
</evidence>
<evidence type="ECO:0000256" key="2">
    <source>
        <dbReference type="ARBA" id="ARBA00022741"/>
    </source>
</evidence>
<dbReference type="NCBIfam" id="TIGR00614">
    <property type="entry name" value="recQ_fam"/>
    <property type="match status" value="1"/>
</dbReference>
<dbReference type="GO" id="GO:0030894">
    <property type="term" value="C:replisome"/>
    <property type="evidence" value="ECO:0007669"/>
    <property type="project" value="TreeGrafter"/>
</dbReference>
<evidence type="ECO:0000256" key="8">
    <source>
        <dbReference type="ARBA" id="ARBA00034617"/>
    </source>
</evidence>
<feature type="domain" description="Helicase C-terminal" evidence="11">
    <location>
        <begin position="231"/>
        <end position="387"/>
    </location>
</feature>
<dbReference type="InterPro" id="IPR002464">
    <property type="entry name" value="DNA/RNA_helicase_DEAH_CS"/>
</dbReference>
<keyword evidence="2" id="KW-0547">Nucleotide-binding</keyword>
<dbReference type="OrthoDB" id="9760034at2"/>
<dbReference type="SMART" id="SM00490">
    <property type="entry name" value="HELICc"/>
    <property type="match status" value="1"/>
</dbReference>
<feature type="domain" description="Helicase ATP-binding" evidence="10">
    <location>
        <begin position="30"/>
        <end position="206"/>
    </location>
</feature>
<keyword evidence="13" id="KW-1185">Reference proteome</keyword>
<dbReference type="CDD" id="cd06223">
    <property type="entry name" value="PRTases_typeI"/>
    <property type="match status" value="1"/>
</dbReference>
<dbReference type="PROSITE" id="PS00690">
    <property type="entry name" value="DEAH_ATP_HELICASE"/>
    <property type="match status" value="1"/>
</dbReference>
<dbReference type="Gene3D" id="3.40.50.2020">
    <property type="match status" value="1"/>
</dbReference>
<dbReference type="GO" id="GO:0005524">
    <property type="term" value="F:ATP binding"/>
    <property type="evidence" value="ECO:0007669"/>
    <property type="project" value="UniProtKB-KW"/>
</dbReference>
<keyword evidence="6" id="KW-0238">DNA-binding</keyword>
<dbReference type="InterPro" id="IPR004589">
    <property type="entry name" value="DNA_helicase_ATP-dep_RecQ"/>
</dbReference>
<sequence>MDRQHAEQLLKTALDDNSASFRPGQWEAIDALVNQGRKLLVVQRTGWGKSSVYFISTRILRDRGFGVTIIISPLLALMRNQIESAKRLGIRAETINSTNSREEVEVVKKALLSGQVDCLLISPERLANDEFVRTVLMPIADRIGLLVVDEAHCISDWGHDFRPDYRRIVGILRQLPPGVPVLGTTATANDRVIDDIRTQMGDILIQRGPLGRESLALQAMILPDQASRLAWLAQVVPTLPGTGIIYTLTTRDAEQVADWLQRGGIEASAYYGDVSPPEWLRAQGLTDNNRYREYLEDRLLRNELKVLVATGALGMGYDKPDLGFVIHYQAPGSIVAYYQQVGRAGRAIDSALGVLIAGHEDDDIHEYFRRSAFPSDHEINTVLDTLARFDGLPVTRIEQHANLRRSQIDKTLKILSVESPAPVVKDGSMWRRTPVAYQPDYQRIQHLTEIRQREWQQVNDYINTTGCLMNFLRLALDDPQSAPCGRCTNCLGQSLVPTQVDPQLIHQAATYQRHAEMAIKPRKQVAANAFQQYGFRGNLPSGLQAQEGRVLSRWNDGGWGRLVKQGKHQGRFGDDLVEAMAEMIEQRWQPQPRPGWVCAVPSLNHPHLVPDFAQRLANRLGLPYVDAVRKIRHNEPQKGQQNRFHQCRNLDGVFEVANGLPREPVLLVDDIVDSGWTLTVIAALLQRAGTGPVYPTALASSSVND</sequence>
<comment type="similarity">
    <text evidence="1">Belongs to the helicase family. RecQ subfamily.</text>
</comment>
<dbReference type="Pfam" id="PF00270">
    <property type="entry name" value="DEAD"/>
    <property type="match status" value="1"/>
</dbReference>
<dbReference type="GO" id="GO:0005737">
    <property type="term" value="C:cytoplasm"/>
    <property type="evidence" value="ECO:0007669"/>
    <property type="project" value="TreeGrafter"/>
</dbReference>
<evidence type="ECO:0000256" key="3">
    <source>
        <dbReference type="ARBA" id="ARBA00022801"/>
    </source>
</evidence>
<dbReference type="GO" id="GO:0006310">
    <property type="term" value="P:DNA recombination"/>
    <property type="evidence" value="ECO:0007669"/>
    <property type="project" value="InterPro"/>
</dbReference>
<dbReference type="SMART" id="SM00487">
    <property type="entry name" value="DEXDc"/>
    <property type="match status" value="1"/>
</dbReference>
<evidence type="ECO:0000259" key="10">
    <source>
        <dbReference type="PROSITE" id="PS51192"/>
    </source>
</evidence>
<evidence type="ECO:0000259" key="11">
    <source>
        <dbReference type="PROSITE" id="PS51194"/>
    </source>
</evidence>
<keyword evidence="5" id="KW-0067">ATP-binding</keyword>
<protein>
    <recommendedName>
        <fullName evidence="9">DNA 3'-5' helicase</fullName>
        <ecNumber evidence="9">5.6.2.4</ecNumber>
    </recommendedName>
</protein>
<dbReference type="InterPro" id="IPR000836">
    <property type="entry name" value="PRTase_dom"/>
</dbReference>
<evidence type="ECO:0000313" key="12">
    <source>
        <dbReference type="EMBL" id="TDO13935.1"/>
    </source>
</evidence>
<accession>A0A4R6HZR1</accession>
<evidence type="ECO:0000256" key="5">
    <source>
        <dbReference type="ARBA" id="ARBA00022840"/>
    </source>
</evidence>
<dbReference type="InterPro" id="IPR014001">
    <property type="entry name" value="Helicase_ATP-bd"/>
</dbReference>
<dbReference type="SUPFAM" id="SSF52540">
    <property type="entry name" value="P-loop containing nucleoside triphosphate hydrolases"/>
    <property type="match status" value="1"/>
</dbReference>
<dbReference type="Proteomes" id="UP000295150">
    <property type="component" value="Unassembled WGS sequence"/>
</dbReference>
<dbReference type="EMBL" id="SNWH01000003">
    <property type="protein sequence ID" value="TDO13935.1"/>
    <property type="molecule type" value="Genomic_DNA"/>
</dbReference>
<dbReference type="SUPFAM" id="SSF53271">
    <property type="entry name" value="PRTase-like"/>
    <property type="match status" value="1"/>
</dbReference>
<dbReference type="AlphaFoldDB" id="A0A4R6HZR1"/>
<comment type="caution">
    <text evidence="12">The sequence shown here is derived from an EMBL/GenBank/DDBJ whole genome shotgun (WGS) entry which is preliminary data.</text>
</comment>
<dbReference type="GO" id="GO:0043590">
    <property type="term" value="C:bacterial nucleoid"/>
    <property type="evidence" value="ECO:0007669"/>
    <property type="project" value="TreeGrafter"/>
</dbReference>
<dbReference type="Pfam" id="PF00156">
    <property type="entry name" value="Pribosyltran"/>
    <property type="match status" value="1"/>
</dbReference>
<dbReference type="PANTHER" id="PTHR13710">
    <property type="entry name" value="DNA HELICASE RECQ FAMILY MEMBER"/>
    <property type="match status" value="1"/>
</dbReference>
<dbReference type="Pfam" id="PF00271">
    <property type="entry name" value="Helicase_C"/>
    <property type="match status" value="1"/>
</dbReference>
<keyword evidence="4 12" id="KW-0347">Helicase</keyword>
<dbReference type="InterPro" id="IPR011545">
    <property type="entry name" value="DEAD/DEAH_box_helicase_dom"/>
</dbReference>
<evidence type="ECO:0000313" key="13">
    <source>
        <dbReference type="Proteomes" id="UP000295150"/>
    </source>
</evidence>
<keyword evidence="3" id="KW-0378">Hydrolase</keyword>
<dbReference type="Gene3D" id="3.40.50.300">
    <property type="entry name" value="P-loop containing nucleotide triphosphate hydrolases"/>
    <property type="match status" value="2"/>
</dbReference>
<dbReference type="GO" id="GO:0043138">
    <property type="term" value="F:3'-5' DNA helicase activity"/>
    <property type="evidence" value="ECO:0007669"/>
    <property type="project" value="UniProtKB-EC"/>
</dbReference>
<evidence type="ECO:0000256" key="7">
    <source>
        <dbReference type="ARBA" id="ARBA00023235"/>
    </source>
</evidence>
<reference evidence="12 13" key="1">
    <citation type="submission" date="2019-03" db="EMBL/GenBank/DDBJ databases">
        <title>Freshwater and sediment microbial communities from various areas in North America, analyzing microbe dynamics in response to fracking.</title>
        <authorList>
            <person name="Lamendella R."/>
        </authorList>
    </citation>
    <scope>NUCLEOTIDE SEQUENCE [LARGE SCALE GENOMIC DNA]</scope>
    <source>
        <strain evidence="12 13">1_TX</strain>
    </source>
</reference>
<dbReference type="GO" id="GO:0009378">
    <property type="term" value="F:four-way junction helicase activity"/>
    <property type="evidence" value="ECO:0007669"/>
    <property type="project" value="TreeGrafter"/>
</dbReference>
<dbReference type="PANTHER" id="PTHR13710:SF105">
    <property type="entry name" value="ATP-DEPENDENT DNA HELICASE Q1"/>
    <property type="match status" value="1"/>
</dbReference>
<name>A0A4R6HZR1_9GAMM</name>
<dbReference type="InterPro" id="IPR029057">
    <property type="entry name" value="PRTase-like"/>
</dbReference>
<dbReference type="InterPro" id="IPR027417">
    <property type="entry name" value="P-loop_NTPase"/>
</dbReference>
<dbReference type="InterPro" id="IPR001650">
    <property type="entry name" value="Helicase_C-like"/>
</dbReference>
<evidence type="ECO:0000256" key="1">
    <source>
        <dbReference type="ARBA" id="ARBA00005446"/>
    </source>
</evidence>
<dbReference type="GO" id="GO:0006281">
    <property type="term" value="P:DNA repair"/>
    <property type="evidence" value="ECO:0007669"/>
    <property type="project" value="TreeGrafter"/>
</dbReference>
<organism evidence="12 13">
    <name type="scientific">Halomonas ventosae</name>
    <dbReference type="NCBI Taxonomy" id="229007"/>
    <lineage>
        <taxon>Bacteria</taxon>
        <taxon>Pseudomonadati</taxon>
        <taxon>Pseudomonadota</taxon>
        <taxon>Gammaproteobacteria</taxon>
        <taxon>Oceanospirillales</taxon>
        <taxon>Halomonadaceae</taxon>
        <taxon>Halomonas</taxon>
    </lineage>
</organism>
<evidence type="ECO:0000256" key="6">
    <source>
        <dbReference type="ARBA" id="ARBA00023125"/>
    </source>
</evidence>
<dbReference type="GO" id="GO:0016787">
    <property type="term" value="F:hydrolase activity"/>
    <property type="evidence" value="ECO:0007669"/>
    <property type="project" value="UniProtKB-KW"/>
</dbReference>
<dbReference type="GO" id="GO:0003677">
    <property type="term" value="F:DNA binding"/>
    <property type="evidence" value="ECO:0007669"/>
    <property type="project" value="UniProtKB-KW"/>
</dbReference>
<comment type="catalytic activity">
    <reaction evidence="8">
        <text>Couples ATP hydrolysis with the unwinding of duplex DNA by translocating in the 3'-5' direction.</text>
        <dbReference type="EC" id="5.6.2.4"/>
    </reaction>
</comment>
<gene>
    <name evidence="12" type="ORF">DFO68_103160</name>
</gene>
<keyword evidence="7" id="KW-0413">Isomerase</keyword>
<dbReference type="RefSeq" id="WP_133482271.1">
    <property type="nucleotide sequence ID" value="NZ_SNWH01000003.1"/>
</dbReference>
<dbReference type="EC" id="5.6.2.4" evidence="9"/>